<dbReference type="Gene3D" id="1.10.1760.20">
    <property type="match status" value="1"/>
</dbReference>
<keyword evidence="3" id="KW-1185">Reference proteome</keyword>
<feature type="transmembrane region" description="Helical" evidence="1">
    <location>
        <begin position="103"/>
        <end position="122"/>
    </location>
</feature>
<feature type="transmembrane region" description="Helical" evidence="1">
    <location>
        <begin position="163"/>
        <end position="180"/>
    </location>
</feature>
<proteinExistence type="predicted"/>
<evidence type="ECO:0000256" key="1">
    <source>
        <dbReference type="SAM" id="Phobius"/>
    </source>
</evidence>
<feature type="transmembrane region" description="Helical" evidence="1">
    <location>
        <begin position="134"/>
        <end position="156"/>
    </location>
</feature>
<keyword evidence="1" id="KW-0812">Transmembrane</keyword>
<name>A0A381J574_9CLOT</name>
<reference evidence="2 3" key="1">
    <citation type="submission" date="2018-06" db="EMBL/GenBank/DDBJ databases">
        <authorList>
            <consortium name="Pathogen Informatics"/>
            <person name="Doyle S."/>
        </authorList>
    </citation>
    <scope>NUCLEOTIDE SEQUENCE [LARGE SCALE GENOMIC DNA]</scope>
    <source>
        <strain evidence="2 3">NCTC9836</strain>
    </source>
</reference>
<dbReference type="EMBL" id="UFWZ01000001">
    <property type="protein sequence ID" value="SUY46010.1"/>
    <property type="molecule type" value="Genomic_DNA"/>
</dbReference>
<keyword evidence="1" id="KW-1133">Transmembrane helix</keyword>
<evidence type="ECO:0000313" key="2">
    <source>
        <dbReference type="EMBL" id="SUY46010.1"/>
    </source>
</evidence>
<dbReference type="GO" id="GO:0022857">
    <property type="term" value="F:transmembrane transporter activity"/>
    <property type="evidence" value="ECO:0007669"/>
    <property type="project" value="InterPro"/>
</dbReference>
<keyword evidence="1" id="KW-0472">Membrane</keyword>
<gene>
    <name evidence="2" type="ORF">NCTC9836_00552</name>
</gene>
<organism evidence="2 3">
    <name type="scientific">Clostridium putrefaciens</name>
    <dbReference type="NCBI Taxonomy" id="99675"/>
    <lineage>
        <taxon>Bacteria</taxon>
        <taxon>Bacillati</taxon>
        <taxon>Bacillota</taxon>
        <taxon>Clostridia</taxon>
        <taxon>Eubacteriales</taxon>
        <taxon>Clostridiaceae</taxon>
        <taxon>Clostridium</taxon>
    </lineage>
</organism>
<feature type="transmembrane region" description="Helical" evidence="1">
    <location>
        <begin position="12"/>
        <end position="31"/>
    </location>
</feature>
<feature type="transmembrane region" description="Helical" evidence="1">
    <location>
        <begin position="43"/>
        <end position="66"/>
    </location>
</feature>
<dbReference type="Proteomes" id="UP000254664">
    <property type="component" value="Unassembled WGS sequence"/>
</dbReference>
<dbReference type="Pfam" id="PF12822">
    <property type="entry name" value="ECF_trnsprt"/>
    <property type="match status" value="1"/>
</dbReference>
<accession>A0A381J574</accession>
<evidence type="ECO:0000313" key="3">
    <source>
        <dbReference type="Proteomes" id="UP000254664"/>
    </source>
</evidence>
<feature type="transmembrane region" description="Helical" evidence="1">
    <location>
        <begin position="72"/>
        <end position="91"/>
    </location>
</feature>
<dbReference type="InterPro" id="IPR024529">
    <property type="entry name" value="ECF_trnsprt_substrate-spec"/>
</dbReference>
<dbReference type="AlphaFoldDB" id="A0A381J574"/>
<dbReference type="RefSeq" id="WP_242984039.1">
    <property type="nucleotide sequence ID" value="NZ_UFWZ01000001.1"/>
</dbReference>
<sequence>MDVKRISTIKLTIVGVSIALNIIGTLIAFSFKIPILMDSIGTIMISCLIGPMYGVITGICSCIISGVTFDIYSLYFAPVQIFVGLLSGIMFKWEFMKGKKRLLGVLFISIVSSFTGAVISAFTFNGITSSSSSYIVILLSSLGLNKIFSVFLVQVLMDYIDRLLAVSLVIPVLAALPVTLKQKLVRN</sequence>
<protein>
    <submittedName>
        <fullName evidence="2">Integral membrane protein</fullName>
    </submittedName>
</protein>